<evidence type="ECO:0000313" key="1">
    <source>
        <dbReference type="EMBL" id="MBB2956618.1"/>
    </source>
</evidence>
<dbReference type="Proteomes" id="UP000545286">
    <property type="component" value="Unassembled WGS sequence"/>
</dbReference>
<sequence length="50" mass="5552">MLPSDGFTGTWTLTVNQDYQDGPASMQDLNAQVEVEVIDNPLSIAEWPTR</sequence>
<dbReference type="RefSeq" id="WP_183623032.1">
    <property type="nucleotide sequence ID" value="NZ_JACHWJ010000001.1"/>
</dbReference>
<comment type="caution">
    <text evidence="1">The sequence shown here is derived from an EMBL/GenBank/DDBJ whole genome shotgun (WGS) entry which is preliminary data.</text>
</comment>
<accession>A0A7W4ULJ3</accession>
<protein>
    <submittedName>
        <fullName evidence="1">Uncharacterized protein</fullName>
    </submittedName>
</protein>
<dbReference type="EMBL" id="JACHWJ010000001">
    <property type="protein sequence ID" value="MBB2956618.1"/>
    <property type="molecule type" value="Genomic_DNA"/>
</dbReference>
<keyword evidence="2" id="KW-1185">Reference proteome</keyword>
<proteinExistence type="predicted"/>
<evidence type="ECO:0000313" key="2">
    <source>
        <dbReference type="Proteomes" id="UP000545286"/>
    </source>
</evidence>
<organism evidence="1 2">
    <name type="scientific">Pseudoclavibacter helvolus</name>
    <dbReference type="NCBI Taxonomy" id="255205"/>
    <lineage>
        <taxon>Bacteria</taxon>
        <taxon>Bacillati</taxon>
        <taxon>Actinomycetota</taxon>
        <taxon>Actinomycetes</taxon>
        <taxon>Micrococcales</taxon>
        <taxon>Microbacteriaceae</taxon>
        <taxon>Pseudoclavibacter</taxon>
    </lineage>
</organism>
<name>A0A7W4ULJ3_9MICO</name>
<gene>
    <name evidence="1" type="ORF">FHX72_000730</name>
</gene>
<dbReference type="AlphaFoldDB" id="A0A7W4ULJ3"/>
<reference evidence="1 2" key="1">
    <citation type="submission" date="2020-08" db="EMBL/GenBank/DDBJ databases">
        <title>Sequencing the genomes of 1000 actinobacteria strains.</title>
        <authorList>
            <person name="Klenk H.-P."/>
        </authorList>
    </citation>
    <scope>NUCLEOTIDE SEQUENCE [LARGE SCALE GENOMIC DNA]</scope>
    <source>
        <strain evidence="1 2">DSM 20419</strain>
    </source>
</reference>